<dbReference type="PANTHER" id="PTHR12854">
    <property type="entry name" value="ATAXIN 2-RELATED"/>
    <property type="match status" value="1"/>
</dbReference>
<feature type="domain" description="LsmAD" evidence="2">
    <location>
        <begin position="190"/>
        <end position="257"/>
    </location>
</feature>
<dbReference type="PANTHER" id="PTHR12854:SF7">
    <property type="entry name" value="ATAXIN-2 HOMOLOG"/>
    <property type="match status" value="1"/>
</dbReference>
<proteinExistence type="predicted"/>
<dbReference type="InterPro" id="IPR009604">
    <property type="entry name" value="LsmAD_domain"/>
</dbReference>
<accession>A0AAE1Z8E0</accession>
<reference evidence="3" key="2">
    <citation type="journal article" date="2023" name="Infect Dis Poverty">
        <title>Chromosome-scale genome of the human blood fluke Schistosoma mekongi and its implications for public health.</title>
        <authorList>
            <person name="Zhou M."/>
            <person name="Xu L."/>
            <person name="Xu D."/>
            <person name="Chen W."/>
            <person name="Khan J."/>
            <person name="Hu Y."/>
            <person name="Huang H."/>
            <person name="Wei H."/>
            <person name="Zhang Y."/>
            <person name="Chusongsang P."/>
            <person name="Tanasarnprasert K."/>
            <person name="Hu X."/>
            <person name="Limpanont Y."/>
            <person name="Lv Z."/>
        </authorList>
    </citation>
    <scope>NUCLEOTIDE SEQUENCE</scope>
    <source>
        <strain evidence="3">LV_2022a</strain>
    </source>
</reference>
<evidence type="ECO:0000256" key="1">
    <source>
        <dbReference type="SAM" id="MobiDB-lite"/>
    </source>
</evidence>
<dbReference type="AlphaFoldDB" id="A0AAE1Z8E0"/>
<dbReference type="SMART" id="SM01272">
    <property type="entry name" value="LsmAD"/>
    <property type="match status" value="1"/>
</dbReference>
<dbReference type="GO" id="GO:0003729">
    <property type="term" value="F:mRNA binding"/>
    <property type="evidence" value="ECO:0007669"/>
    <property type="project" value="TreeGrafter"/>
</dbReference>
<dbReference type="InterPro" id="IPR045117">
    <property type="entry name" value="ATXN2-like"/>
</dbReference>
<name>A0AAE1Z8E0_SCHME</name>
<feature type="region of interest" description="Disordered" evidence="1">
    <location>
        <begin position="1"/>
        <end position="30"/>
    </location>
</feature>
<organism evidence="3 4">
    <name type="scientific">Schistosoma mekongi</name>
    <name type="common">Parasitic worm</name>
    <dbReference type="NCBI Taxonomy" id="38744"/>
    <lineage>
        <taxon>Eukaryota</taxon>
        <taxon>Metazoa</taxon>
        <taxon>Spiralia</taxon>
        <taxon>Lophotrochozoa</taxon>
        <taxon>Platyhelminthes</taxon>
        <taxon>Trematoda</taxon>
        <taxon>Digenea</taxon>
        <taxon>Strigeidida</taxon>
        <taxon>Schistosomatoidea</taxon>
        <taxon>Schistosomatidae</taxon>
        <taxon>Schistosoma</taxon>
    </lineage>
</organism>
<comment type="caution">
    <text evidence="3">The sequence shown here is derived from an EMBL/GenBank/DDBJ whole genome shotgun (WGS) entry which is preliminary data.</text>
</comment>
<keyword evidence="4" id="KW-1185">Reference proteome</keyword>
<dbReference type="Pfam" id="PF06741">
    <property type="entry name" value="LsmAD"/>
    <property type="match status" value="1"/>
</dbReference>
<feature type="region of interest" description="Disordered" evidence="1">
    <location>
        <begin position="373"/>
        <end position="396"/>
    </location>
</feature>
<evidence type="ECO:0000313" key="4">
    <source>
        <dbReference type="Proteomes" id="UP001292079"/>
    </source>
</evidence>
<dbReference type="GO" id="GO:0010494">
    <property type="term" value="C:cytoplasmic stress granule"/>
    <property type="evidence" value="ECO:0007669"/>
    <property type="project" value="TreeGrafter"/>
</dbReference>
<evidence type="ECO:0000259" key="2">
    <source>
        <dbReference type="SMART" id="SM01272"/>
    </source>
</evidence>
<feature type="compositionally biased region" description="Basic residues" evidence="1">
    <location>
        <begin position="9"/>
        <end position="18"/>
    </location>
</feature>
<protein>
    <recommendedName>
        <fullName evidence="2">LsmAD domain-containing protein</fullName>
    </recommendedName>
</protein>
<evidence type="ECO:0000313" key="3">
    <source>
        <dbReference type="EMBL" id="KAK4469112.1"/>
    </source>
</evidence>
<gene>
    <name evidence="3" type="ORF">MN116_006562</name>
</gene>
<feature type="compositionally biased region" description="Basic and acidic residues" evidence="1">
    <location>
        <begin position="379"/>
        <end position="388"/>
    </location>
</feature>
<reference evidence="3" key="1">
    <citation type="submission" date="2022-04" db="EMBL/GenBank/DDBJ databases">
        <authorList>
            <person name="Xu L."/>
            <person name="Lv Z."/>
        </authorList>
    </citation>
    <scope>NUCLEOTIDE SEQUENCE</scope>
    <source>
        <strain evidence="3">LV_2022a</strain>
    </source>
</reference>
<dbReference type="Proteomes" id="UP001292079">
    <property type="component" value="Unassembled WGS sequence"/>
</dbReference>
<dbReference type="EMBL" id="JALJAT010000005">
    <property type="protein sequence ID" value="KAK4469112.1"/>
    <property type="molecule type" value="Genomic_DNA"/>
</dbReference>
<dbReference type="GO" id="GO:0034063">
    <property type="term" value="P:stress granule assembly"/>
    <property type="evidence" value="ECO:0007669"/>
    <property type="project" value="TreeGrafter"/>
</dbReference>
<sequence length="831" mass="89368">MMSGQSQRGKMKSLRARNQRIPMPPSNPSRVTHAQFLQNAPDDNLGIYANPSLTYILGRHVIGNVGEIITVDNDRVLGVIKAISPSADMGLTYAQVAQKNDKGNRKNVTDKTVPWTDIKMVRILNIKRSDCLIDDIKTDGEIAKDCTNNNHVADKELVPFFASSDGVKDCLLDQGSFSAVEMFETNEKMFSVFSTYNADLREYTTPVDRSAPNFPETEARCAKLAQDITENSGMGLMGDEDIGMENEEEKYSAVVRPGTVQNSLRNAKSNHRLNLVSQPEPTVNCLSNQLSQVCIQSNKPNHTEAVRVSISVGDALKSDVGPQVNGVPRVGIQADGEKVKQCHDQPVEVSASACVCTSASVVKTNVMDVSISSVGKPSSTEERVKKSTLDPNAPEFQPMGLSYTSHSVVNMPPTLQSSLPSFSAQNLHIPQHYVSAVNVISQPSQLPTQATFIATGQHMYAPFSYGHQTPIQQLLPTPVCSSGAGTAPQHIKGNSLPPSANQQSYITHGSNMVHQLGQNVSLGQIITAPQVITGHNSTGRISACPSSSVSLTRQRSNDSPSATHCTSYAIQQPTFQSQTVYQLPQPNGAFPFLVSGHPPIGLQFFPSLPTVSSGLMMGGVHVSQPSNQQICTAHTIMQMQPTHLQIPVGQPDQITPSTTPQQTSQSQQVFSQHFQDHSHPIQIPSYANLPSPYQHNLMFAPQQNSPGFYPGAPTMVAAPGGSQVASGLSPIVGQPNPHSLNASITHQPNQSDSALISSQQIQQAHLMSQPNCQPQQLLHHYPAIAQAHLLQAHQLSAAQHMSGQPLPNTHTYHALIAAMAAGGGTGATQAH</sequence>